<dbReference type="GO" id="GO:0016075">
    <property type="term" value="P:rRNA catabolic process"/>
    <property type="evidence" value="ECO:0007669"/>
    <property type="project" value="TreeGrafter"/>
</dbReference>
<protein>
    <submittedName>
        <fullName evidence="3">Uncharacterized protein</fullName>
    </submittedName>
</protein>
<name>A0A2U3LWP6_9FIRM</name>
<comment type="similarity">
    <text evidence="1">Belongs to the PemK/MazF family.</text>
</comment>
<evidence type="ECO:0000256" key="1">
    <source>
        <dbReference type="ARBA" id="ARBA00007521"/>
    </source>
</evidence>
<dbReference type="GO" id="GO:0006402">
    <property type="term" value="P:mRNA catabolic process"/>
    <property type="evidence" value="ECO:0007669"/>
    <property type="project" value="TreeGrafter"/>
</dbReference>
<sequence length="192" mass="21218">MSKTPVRCEVFWANLEPVRGSEQGGFRPVLIISNNLMNESAPFVIGIPMTRGSEKRKITAFNIPYKLSQISIDKNAVEELSEMGHLFAAVDGIVLCNQGRTMATDRLICRVGVFVDMDVIRCVEEAIKHSYALEACNFCGIPLRTGGVTCSRCGRAYRTMCACKAVVRLEFNFCPVCGRGLKGESSEQIRLN</sequence>
<accession>A0A2U3LWP6</accession>
<dbReference type="OrthoDB" id="9808744at2"/>
<gene>
    <name evidence="3" type="ORF">SBF1_9010002</name>
</gene>
<dbReference type="Pfam" id="PF02452">
    <property type="entry name" value="PemK_toxin"/>
    <property type="match status" value="1"/>
</dbReference>
<dbReference type="SUPFAM" id="SSF50118">
    <property type="entry name" value="Cell growth inhibitor/plasmid maintenance toxic component"/>
    <property type="match status" value="1"/>
</dbReference>
<dbReference type="GO" id="GO:0004521">
    <property type="term" value="F:RNA endonuclease activity"/>
    <property type="evidence" value="ECO:0007669"/>
    <property type="project" value="TreeGrafter"/>
</dbReference>
<organism evidence="3 4">
    <name type="scientific">Candidatus Desulfosporosinus infrequens</name>
    <dbReference type="NCBI Taxonomy" id="2043169"/>
    <lineage>
        <taxon>Bacteria</taxon>
        <taxon>Bacillati</taxon>
        <taxon>Bacillota</taxon>
        <taxon>Clostridia</taxon>
        <taxon>Eubacteriales</taxon>
        <taxon>Desulfitobacteriaceae</taxon>
        <taxon>Desulfosporosinus</taxon>
    </lineage>
</organism>
<dbReference type="EMBL" id="OMOF01000892">
    <property type="protein sequence ID" value="SPF56377.1"/>
    <property type="molecule type" value="Genomic_DNA"/>
</dbReference>
<dbReference type="AlphaFoldDB" id="A0A2U3LWP6"/>
<dbReference type="InterPro" id="IPR003477">
    <property type="entry name" value="PemK-like"/>
</dbReference>
<dbReference type="Proteomes" id="UP000238916">
    <property type="component" value="Unassembled WGS sequence"/>
</dbReference>
<reference evidence="4" key="1">
    <citation type="submission" date="2018-02" db="EMBL/GenBank/DDBJ databases">
        <authorList>
            <person name="Hausmann B."/>
        </authorList>
    </citation>
    <scope>NUCLEOTIDE SEQUENCE [LARGE SCALE GENOMIC DNA]</scope>
    <source>
        <strain evidence="4">Peat soil MAG SbF1</strain>
    </source>
</reference>
<dbReference type="PANTHER" id="PTHR33988">
    <property type="entry name" value="ENDORIBONUCLEASE MAZF-RELATED"/>
    <property type="match status" value="1"/>
</dbReference>
<evidence type="ECO:0000313" key="4">
    <source>
        <dbReference type="Proteomes" id="UP000238916"/>
    </source>
</evidence>
<dbReference type="InterPro" id="IPR011067">
    <property type="entry name" value="Plasmid_toxin/cell-grow_inhib"/>
</dbReference>
<evidence type="ECO:0000256" key="2">
    <source>
        <dbReference type="ARBA" id="ARBA00022649"/>
    </source>
</evidence>
<dbReference type="GO" id="GO:0003677">
    <property type="term" value="F:DNA binding"/>
    <property type="evidence" value="ECO:0007669"/>
    <property type="project" value="InterPro"/>
</dbReference>
<keyword evidence="2" id="KW-1277">Toxin-antitoxin system</keyword>
<proteinExistence type="inferred from homology"/>
<dbReference type="Gene3D" id="2.30.30.110">
    <property type="match status" value="1"/>
</dbReference>
<evidence type="ECO:0000313" key="3">
    <source>
        <dbReference type="EMBL" id="SPF56377.1"/>
    </source>
</evidence>